<dbReference type="InterPro" id="IPR013216">
    <property type="entry name" value="Methyltransf_11"/>
</dbReference>
<dbReference type="Pfam" id="PF08241">
    <property type="entry name" value="Methyltransf_11"/>
    <property type="match status" value="1"/>
</dbReference>
<dbReference type="Proteomes" id="UP001501459">
    <property type="component" value="Unassembled WGS sequence"/>
</dbReference>
<dbReference type="EMBL" id="BAAADM010000008">
    <property type="protein sequence ID" value="GAA0431422.1"/>
    <property type="molecule type" value="Genomic_DNA"/>
</dbReference>
<gene>
    <name evidence="2" type="ORF">GCM10008983_04960</name>
</gene>
<dbReference type="PANTHER" id="PTHR43861">
    <property type="entry name" value="TRANS-ACONITATE 2-METHYLTRANSFERASE-RELATED"/>
    <property type="match status" value="1"/>
</dbReference>
<organism evidence="2 3">
    <name type="scientific">Lentibacillus halophilus</name>
    <dbReference type="NCBI Taxonomy" id="295065"/>
    <lineage>
        <taxon>Bacteria</taxon>
        <taxon>Bacillati</taxon>
        <taxon>Bacillota</taxon>
        <taxon>Bacilli</taxon>
        <taxon>Bacillales</taxon>
        <taxon>Bacillaceae</taxon>
        <taxon>Lentibacillus</taxon>
    </lineage>
</organism>
<dbReference type="InterPro" id="IPR029063">
    <property type="entry name" value="SAM-dependent_MTases_sf"/>
</dbReference>
<accession>A0ABN0Z3G0</accession>
<keyword evidence="3" id="KW-1185">Reference proteome</keyword>
<dbReference type="GO" id="GO:0008168">
    <property type="term" value="F:methyltransferase activity"/>
    <property type="evidence" value="ECO:0007669"/>
    <property type="project" value="UniProtKB-KW"/>
</dbReference>
<evidence type="ECO:0000259" key="1">
    <source>
        <dbReference type="Pfam" id="PF08241"/>
    </source>
</evidence>
<sequence>MNQSFCWHRKAKDEWDDRADFWHERSKKMWDSGSRQSIIPFIRNHLKQGSNILDVGCADGYGAYKLHQNGYDVTGVDLSTVMIRQARAGLQHTGIEFLQGDACDLPAASKSTDGLMAINVLEWTETPSQALQEFSRVLKKDGLLFAGILGPTAGPRQNSYARLQGQPTICNTMMPWEFRQLASEYGFMCDGGFGVYKEGVSESHYQGLPDDLKQALTFMWVFMLRKAGDSHDG</sequence>
<feature type="domain" description="Methyltransferase type 11" evidence="1">
    <location>
        <begin position="53"/>
        <end position="145"/>
    </location>
</feature>
<comment type="caution">
    <text evidence="2">The sequence shown here is derived from an EMBL/GenBank/DDBJ whole genome shotgun (WGS) entry which is preliminary data.</text>
</comment>
<dbReference type="CDD" id="cd02440">
    <property type="entry name" value="AdoMet_MTases"/>
    <property type="match status" value="1"/>
</dbReference>
<evidence type="ECO:0000313" key="3">
    <source>
        <dbReference type="Proteomes" id="UP001501459"/>
    </source>
</evidence>
<name>A0ABN0Z3G0_9BACI</name>
<dbReference type="RefSeq" id="WP_343750959.1">
    <property type="nucleotide sequence ID" value="NZ_BAAADM010000008.1"/>
</dbReference>
<keyword evidence="2" id="KW-0489">Methyltransferase</keyword>
<keyword evidence="2" id="KW-0808">Transferase</keyword>
<evidence type="ECO:0000313" key="2">
    <source>
        <dbReference type="EMBL" id="GAA0431422.1"/>
    </source>
</evidence>
<dbReference type="PANTHER" id="PTHR43861:SF1">
    <property type="entry name" value="TRANS-ACONITATE 2-METHYLTRANSFERASE"/>
    <property type="match status" value="1"/>
</dbReference>
<dbReference type="GO" id="GO:0032259">
    <property type="term" value="P:methylation"/>
    <property type="evidence" value="ECO:0007669"/>
    <property type="project" value="UniProtKB-KW"/>
</dbReference>
<reference evidence="2 3" key="1">
    <citation type="journal article" date="2019" name="Int. J. Syst. Evol. Microbiol.">
        <title>The Global Catalogue of Microorganisms (GCM) 10K type strain sequencing project: providing services to taxonomists for standard genome sequencing and annotation.</title>
        <authorList>
            <consortium name="The Broad Institute Genomics Platform"/>
            <consortium name="The Broad Institute Genome Sequencing Center for Infectious Disease"/>
            <person name="Wu L."/>
            <person name="Ma J."/>
        </authorList>
    </citation>
    <scope>NUCLEOTIDE SEQUENCE [LARGE SCALE GENOMIC DNA]</scope>
    <source>
        <strain evidence="2 3">JCM 12149</strain>
    </source>
</reference>
<dbReference type="Gene3D" id="3.40.50.150">
    <property type="entry name" value="Vaccinia Virus protein VP39"/>
    <property type="match status" value="1"/>
</dbReference>
<dbReference type="SUPFAM" id="SSF53335">
    <property type="entry name" value="S-adenosyl-L-methionine-dependent methyltransferases"/>
    <property type="match status" value="1"/>
</dbReference>
<proteinExistence type="predicted"/>
<protein>
    <submittedName>
        <fullName evidence="2">Class I SAM-dependent methyltransferase</fullName>
    </submittedName>
</protein>